<dbReference type="Pfam" id="PF16073">
    <property type="entry name" value="SAT"/>
    <property type="match status" value="1"/>
</dbReference>
<dbReference type="PROSITE" id="PS50075">
    <property type="entry name" value="CARRIER"/>
    <property type="match status" value="2"/>
</dbReference>
<evidence type="ECO:0000313" key="14">
    <source>
        <dbReference type="Proteomes" id="UP000076837"/>
    </source>
</evidence>
<dbReference type="Gene3D" id="3.40.47.10">
    <property type="match status" value="1"/>
</dbReference>
<dbReference type="InterPro" id="IPR016039">
    <property type="entry name" value="Thiolase-like"/>
</dbReference>
<dbReference type="InterPro" id="IPR014043">
    <property type="entry name" value="Acyl_transferase_dom"/>
</dbReference>
<feature type="region of interest" description="N-terminal hotdog fold" evidence="8">
    <location>
        <begin position="1288"/>
        <end position="1420"/>
    </location>
</feature>
<dbReference type="FunFam" id="1.10.1200.10:FF:000011">
    <property type="entry name" value="Sterigmatocystin biosynthesis polyketide synthase"/>
    <property type="match status" value="1"/>
</dbReference>
<dbReference type="Gene3D" id="3.30.70.250">
    <property type="entry name" value="Malonyl-CoA ACP transacylase, ACP-binding"/>
    <property type="match status" value="1"/>
</dbReference>
<evidence type="ECO:0000256" key="8">
    <source>
        <dbReference type="PROSITE-ProRule" id="PRU01363"/>
    </source>
</evidence>
<organism evidence="13 14">
    <name type="scientific">Didymella rabiei</name>
    <name type="common">Chickpea ascochyta blight fungus</name>
    <name type="synonym">Mycosphaerella rabiei</name>
    <dbReference type="NCBI Taxonomy" id="5454"/>
    <lineage>
        <taxon>Eukaryota</taxon>
        <taxon>Fungi</taxon>
        <taxon>Dikarya</taxon>
        <taxon>Ascomycota</taxon>
        <taxon>Pezizomycotina</taxon>
        <taxon>Dothideomycetes</taxon>
        <taxon>Pleosporomycetidae</taxon>
        <taxon>Pleosporales</taxon>
        <taxon>Pleosporineae</taxon>
        <taxon>Didymellaceae</taxon>
        <taxon>Ascochyta</taxon>
    </lineage>
</organism>
<dbReference type="InterPro" id="IPR001227">
    <property type="entry name" value="Ac_transferase_dom_sf"/>
</dbReference>
<dbReference type="InterPro" id="IPR013120">
    <property type="entry name" value="FAR_NAD-bd"/>
</dbReference>
<dbReference type="Pfam" id="PF02801">
    <property type="entry name" value="Ketoacyl-synt_C"/>
    <property type="match status" value="1"/>
</dbReference>
<dbReference type="InterPro" id="IPR050091">
    <property type="entry name" value="PKS_NRPS_Biosynth_Enz"/>
</dbReference>
<dbReference type="PROSITE" id="PS52019">
    <property type="entry name" value="PKS_MFAS_DH"/>
    <property type="match status" value="1"/>
</dbReference>
<evidence type="ECO:0000256" key="2">
    <source>
        <dbReference type="ARBA" id="ARBA00022553"/>
    </source>
</evidence>
<evidence type="ECO:0000256" key="3">
    <source>
        <dbReference type="ARBA" id="ARBA00022679"/>
    </source>
</evidence>
<dbReference type="Gene3D" id="3.10.129.110">
    <property type="entry name" value="Polyketide synthase dehydratase"/>
    <property type="match status" value="1"/>
</dbReference>
<dbReference type="SMART" id="SM00827">
    <property type="entry name" value="PKS_AT"/>
    <property type="match status" value="1"/>
</dbReference>
<dbReference type="Gene3D" id="1.10.1200.10">
    <property type="entry name" value="ACP-like"/>
    <property type="match status" value="2"/>
</dbReference>
<name>A0A162ZTX4_DIDRA</name>
<dbReference type="InterPro" id="IPR049900">
    <property type="entry name" value="PKS_mFAS_DH"/>
</dbReference>
<dbReference type="SMART" id="SM00823">
    <property type="entry name" value="PKS_PP"/>
    <property type="match status" value="2"/>
</dbReference>
<dbReference type="PROSITE" id="PS00606">
    <property type="entry name" value="KS3_1"/>
    <property type="match status" value="1"/>
</dbReference>
<dbReference type="GO" id="GO:0031177">
    <property type="term" value="F:phosphopantetheine binding"/>
    <property type="evidence" value="ECO:0007669"/>
    <property type="project" value="InterPro"/>
</dbReference>
<comment type="function">
    <text evidence="7">Non-reducing polyketide synthase; part of a gene cluster that mediates the biosynthesis of a yet unidentified natural product.</text>
</comment>
<dbReference type="SUPFAM" id="SSF52151">
    <property type="entry name" value="FabD/lysophospholipase-like"/>
    <property type="match status" value="1"/>
</dbReference>
<dbReference type="InterPro" id="IPR036736">
    <property type="entry name" value="ACP-like_sf"/>
</dbReference>
<reference evidence="13 14" key="1">
    <citation type="journal article" date="2016" name="Sci. Rep.">
        <title>Draft genome sequencing and secretome analysis of fungal phytopathogen Ascochyta rabiei provides insight into the necrotrophic effector repertoire.</title>
        <authorList>
            <person name="Verma S."/>
            <person name="Gazara R.K."/>
            <person name="Nizam S."/>
            <person name="Parween S."/>
            <person name="Chattopadhyay D."/>
            <person name="Verma P.K."/>
        </authorList>
    </citation>
    <scope>NUCLEOTIDE SEQUENCE [LARGE SCALE GENOMIC DNA]</scope>
    <source>
        <strain evidence="13 14">ArDII</strain>
    </source>
</reference>
<keyword evidence="1" id="KW-0596">Phosphopantetheine</keyword>
<dbReference type="InterPro" id="IPR009081">
    <property type="entry name" value="PP-bd_ACP"/>
</dbReference>
<feature type="region of interest" description="C-terminal hotdog fold" evidence="8">
    <location>
        <begin position="1447"/>
        <end position="1594"/>
    </location>
</feature>
<feature type="domain" description="PKS/mFAS DH" evidence="12">
    <location>
        <begin position="1288"/>
        <end position="1594"/>
    </location>
</feature>
<evidence type="ECO:0000256" key="7">
    <source>
        <dbReference type="ARBA" id="ARBA00055753"/>
    </source>
</evidence>
<dbReference type="Gene3D" id="3.40.366.10">
    <property type="entry name" value="Malonyl-Coenzyme A Acyl Carrier Protein, domain 2"/>
    <property type="match status" value="2"/>
</dbReference>
<feature type="region of interest" description="Disordered" evidence="9">
    <location>
        <begin position="1612"/>
        <end position="1632"/>
    </location>
</feature>
<dbReference type="PROSITE" id="PS00012">
    <property type="entry name" value="PHOSPHOPANTETHEINE"/>
    <property type="match status" value="1"/>
</dbReference>
<dbReference type="PROSITE" id="PS52004">
    <property type="entry name" value="KS3_2"/>
    <property type="match status" value="1"/>
</dbReference>
<gene>
    <name evidence="13" type="ORF">ST47_g8047</name>
</gene>
<dbReference type="InterPro" id="IPR014030">
    <property type="entry name" value="Ketoacyl_synth_N"/>
</dbReference>
<evidence type="ECO:0000259" key="11">
    <source>
        <dbReference type="PROSITE" id="PS52004"/>
    </source>
</evidence>
<dbReference type="SUPFAM" id="SSF53901">
    <property type="entry name" value="Thiolase-like"/>
    <property type="match status" value="1"/>
</dbReference>
<dbReference type="NCBIfam" id="TIGR04532">
    <property type="entry name" value="PT_fungal_PKS"/>
    <property type="match status" value="1"/>
</dbReference>
<dbReference type="SUPFAM" id="SSF51735">
    <property type="entry name" value="NAD(P)-binding Rossmann-fold domains"/>
    <property type="match status" value="1"/>
</dbReference>
<dbReference type="SMART" id="SM00825">
    <property type="entry name" value="PKS_KS"/>
    <property type="match status" value="1"/>
</dbReference>
<dbReference type="GO" id="GO:0004312">
    <property type="term" value="F:fatty acid synthase activity"/>
    <property type="evidence" value="ECO:0007669"/>
    <property type="project" value="TreeGrafter"/>
</dbReference>
<keyword evidence="3 13" id="KW-0808">Transferase</keyword>
<dbReference type="Pfam" id="PF00550">
    <property type="entry name" value="PP-binding"/>
    <property type="match status" value="2"/>
</dbReference>
<dbReference type="InterPro" id="IPR036291">
    <property type="entry name" value="NAD(P)-bd_dom_sf"/>
</dbReference>
<dbReference type="Proteomes" id="UP000076837">
    <property type="component" value="Unassembled WGS sequence"/>
</dbReference>
<dbReference type="InterPro" id="IPR014031">
    <property type="entry name" value="Ketoacyl_synth_C"/>
</dbReference>
<dbReference type="PANTHER" id="PTHR43775:SF40">
    <property type="entry name" value="NORSOLORINIC ACID SYNTHASE STCA"/>
    <property type="match status" value="1"/>
</dbReference>
<feature type="domain" description="Ketosynthase family 3 (KS3)" evidence="11">
    <location>
        <begin position="372"/>
        <end position="809"/>
    </location>
</feature>
<dbReference type="Pfam" id="PF22621">
    <property type="entry name" value="CurL-like_PKS_C"/>
    <property type="match status" value="1"/>
</dbReference>
<dbReference type="InterPro" id="IPR032088">
    <property type="entry name" value="SAT"/>
</dbReference>
<dbReference type="GO" id="GO:0006633">
    <property type="term" value="P:fatty acid biosynthetic process"/>
    <property type="evidence" value="ECO:0007669"/>
    <property type="project" value="InterPro"/>
</dbReference>
<dbReference type="InterPro" id="IPR018201">
    <property type="entry name" value="Ketoacyl_synth_AS"/>
</dbReference>
<dbReference type="InterPro" id="IPR020841">
    <property type="entry name" value="PKS_Beta-ketoAc_synthase_dom"/>
</dbReference>
<dbReference type="InterPro" id="IPR006162">
    <property type="entry name" value="Ppantetheine_attach_site"/>
</dbReference>
<keyword evidence="5" id="KW-0511">Multifunctional enzyme</keyword>
<dbReference type="PANTHER" id="PTHR43775">
    <property type="entry name" value="FATTY ACID SYNTHASE"/>
    <property type="match status" value="1"/>
</dbReference>
<keyword evidence="2" id="KW-0597">Phosphoprotein</keyword>
<dbReference type="Pfam" id="PF07993">
    <property type="entry name" value="NAD_binding_4"/>
    <property type="match status" value="1"/>
</dbReference>
<keyword evidence="6" id="KW-0012">Acyltransferase</keyword>
<dbReference type="Gene3D" id="3.40.50.720">
    <property type="entry name" value="NAD(P)-binding Rossmann-like Domain"/>
    <property type="match status" value="1"/>
</dbReference>
<keyword evidence="14" id="KW-1185">Reference proteome</keyword>
<evidence type="ECO:0000259" key="12">
    <source>
        <dbReference type="PROSITE" id="PS52019"/>
    </source>
</evidence>
<feature type="active site" description="Proton donor; for dehydratase activity" evidence="8">
    <location>
        <position position="1507"/>
    </location>
</feature>
<feature type="domain" description="Carrier" evidence="10">
    <location>
        <begin position="1748"/>
        <end position="1823"/>
    </location>
</feature>
<dbReference type="SUPFAM" id="SSF47336">
    <property type="entry name" value="ACP-like"/>
    <property type="match status" value="2"/>
</dbReference>
<dbReference type="InterPro" id="IPR042104">
    <property type="entry name" value="PKS_dehydratase_sf"/>
</dbReference>
<dbReference type="GO" id="GO:0044550">
    <property type="term" value="P:secondary metabolite biosynthetic process"/>
    <property type="evidence" value="ECO:0007669"/>
    <property type="project" value="UniProtKB-ARBA"/>
</dbReference>
<evidence type="ECO:0000256" key="1">
    <source>
        <dbReference type="ARBA" id="ARBA00022450"/>
    </source>
</evidence>
<dbReference type="GO" id="GO:0004315">
    <property type="term" value="F:3-oxoacyl-[acyl-carrier-protein] synthase activity"/>
    <property type="evidence" value="ECO:0007669"/>
    <property type="project" value="InterPro"/>
</dbReference>
<feature type="domain" description="Carrier" evidence="10">
    <location>
        <begin position="1639"/>
        <end position="1717"/>
    </location>
</feature>
<comment type="caution">
    <text evidence="13">The sequence shown here is derived from an EMBL/GenBank/DDBJ whole genome shotgun (WGS) entry which is preliminary data.</text>
</comment>
<dbReference type="Pfam" id="PF00109">
    <property type="entry name" value="ketoacyl-synt"/>
    <property type="match status" value="1"/>
</dbReference>
<dbReference type="STRING" id="5454.A0A162ZTX4"/>
<protein>
    <submittedName>
        <fullName evidence="13">Transferase</fullName>
    </submittedName>
</protein>
<proteinExistence type="predicted"/>
<evidence type="ECO:0000313" key="13">
    <source>
        <dbReference type="EMBL" id="KZM20804.1"/>
    </source>
</evidence>
<dbReference type="EMBL" id="JYNV01000268">
    <property type="protein sequence ID" value="KZM20804.1"/>
    <property type="molecule type" value="Genomic_DNA"/>
</dbReference>
<accession>A0A162ZTX4</accession>
<sequence>MRDPTMTGHLTLYLFGDQTFDAISHFESLMKARDDPVLDHLLTKAYSAIRTEMYRLSPQVRKEFPQYNGIEDLVRIHQAGKRLLPLDMALTSLYQLGTFIIRVDPIEFVADRACTLGLCTGALAAAAVSCSHSALDLIPFAVQAIIVAFRVGVLVEDCAVHVARPRNKEESWSTVCPRSTVVDVLNQFCMETTLPKFAQPYISAYLPSSITVSGPPRSLEIFVSSKLYAGFKHESIPIHGPYHAPHLYSDQDVEQVMRCVASDSTMLRPSQLPALSSGGSRPDGKDFATLLKAAVTDILRHPFQLSGTVEELETCITQFSSRSFNIVSIGSTADHMIYSALSQTSLETITLRGREHVKTPILDDRVAYNLKKPKLAITGMSGRYPGAKNNEEFWDLLYRGLDVHKPVPASHWDSTTHVDPTGTRKNTSATLFGCWLDNPAEFDAPFFSISPREAPQIDPAQRLALMTAYEAIEQAGLVPDATPSSRRDRVGVFYGVTSNDWMETNSAQDIDTYFIPGGNRAFIPGRINYCFKFSGPSYAIDTACSSSLAGIHLACNALWQGDIDTAIAGGTNILTNPDFTAGLDRGHFLSRGGNCKTFDDSADGYCRGEGIGTVIIKRLEDAIAENDPILGVISGACTNHSAESTSITRPHSGAQRAIFERLINQGAVNPYSISYVEMHGTGTQAGDAGEMASVLSVFAPPLSETKKGRNIAEPLYLGSAKANIGHGEAASGVSSLIKVLLMMQKSMIVPHCGIKTQINRKFPTDLQERNVKIALEPVPWPRMAASQPRRVLVNNFSAAGGNTALMIEDAPLLSKSIEAVDPRSIHLIAVSAKAATSLRGNLCSLLEFLKQNQDIPLGQLSYTTTARRMHHQHRAMIAGKTVEDMCKKIETALSDNIGMTRPGYSSKIVFTFTGQGAQYPGMGREFFEHFSSFRTELLRLDHIGLTLGFPSILPVIQSQGADIGVYPPTAVQLASVCMQMALSKLWASWGVTPVAVIGHSLGEYAALNVSGVLSEAETIYVVGTRAALIEEKCEKDTRSMLVVKGSVQEIALVLRDCDYEVSCMNSPVETVLSGPNECISASKKILESSGLRSTLLRVPYAFHSSQIEHVMPFFEKTIEGITFSKPKVPILRPLDGKIDHEGDFDSKYLAAHAREPVNMLEALQTAQRQHLITEKTILIEIGQHPAVSGMVKAALGSNIKSLPSAERFRSVWQTITVALASLYHAGMEINWTEYQRDFQASQKVIALPAYSWNLKDYWIQYVNDWSLRKGDPPLRSNQMINLESTTIHRVIEETASSHRLHLIVEADIARTDLRPLVQGHEVDGIPLCTPSVYADISLNIGTYLLQKYRPTQAERVVDVSDMAISKALILRVDESQQLLQIHADVDWASQSTSIIFKSFDKSQKLQEHSRCVVRFKSEKFQQLLQHKAENIKKKMQILRDGVGPGMTARFNRSMVYRMISPLARFHNDYKAVDEIVLNSDTLEASCRLSFGSVRRGGKFHTHPAIIDALTQSCGFTMNCNDATDLDFQVYMNHGWSSFSIFEHLDFDKVYTTYTRMEQGANKLWHGDVTIFDGDNVVAFFGRIAIQGVPRKALKAILSIESGLQSKKQLQSSRTAVAPPETHFSEPPVTEAGRASRGYKSAAIKFTEAMSIIAGASGIDEAELTDDTAFADIGIDSLMGLTISACLRERLGLDIEFHSFIFDFPTVGDLKVHLESSAESPEDSETTSPSISGLNITTPSSDDSAASSGVDFQRVLEIISEESGVATADLTDDSEFADSGVDSLLSIVVTSRMQEELGLNITHESLFIECPTVLDLKLMLSSGLSSYDRSAIRVQTEPLAGTTNRLRPATVQCPVQNTTEKDLGARKEKIDQYIQKYSAGFSVPAPCHSSQLSHEPEKVVMVTGASGSLGANLVNHLTQLPDVKTVVCLNRENREEPYVRQQKSMRDKGIRFPERLKVKLCVIQTDSSKSMLGLGRAKYDELAGSVTHIVHSGWPMSAKRPLSGFESQFQVMRNLIDFSCNIAARRPNTFKVGFQMISSIGVVGRYELEDSKHRVMVPEARVKIESVLPNGYSEAKWGCEQMIANTLQQHPHRFRATVVRLGQIAGSRTSGYWNPMEHFGFLIKSSQTLNALPDVPGTAFWTTVDDIAATLSELVLADCTPYPVYHIENPAGQSWKTLNSILGTALNITNFIPFEEWVERVRAAPKQNNPASSLLNFLDDNYLRMSCGGLVLDVRCTLEHSSTLRAVGPVSEEVVRKYVHIWREIGFLS</sequence>
<dbReference type="FunFam" id="3.10.129.110:FF:000001">
    <property type="entry name" value="Sterigmatocystin biosynthesis polyketide synthase"/>
    <property type="match status" value="1"/>
</dbReference>
<dbReference type="Gene3D" id="3.30.70.3290">
    <property type="match status" value="1"/>
</dbReference>
<dbReference type="InterPro" id="IPR030918">
    <property type="entry name" value="PT_fungal_PKS"/>
</dbReference>
<evidence type="ECO:0000259" key="10">
    <source>
        <dbReference type="PROSITE" id="PS50075"/>
    </source>
</evidence>
<feature type="region of interest" description="Disordered" evidence="9">
    <location>
        <begin position="1714"/>
        <end position="1746"/>
    </location>
</feature>
<feature type="active site" description="Proton acceptor; for dehydratase activity" evidence="8">
    <location>
        <position position="1320"/>
    </location>
</feature>
<dbReference type="CDD" id="cd00833">
    <property type="entry name" value="PKS"/>
    <property type="match status" value="1"/>
</dbReference>
<evidence type="ECO:0000256" key="9">
    <source>
        <dbReference type="SAM" id="MobiDB-lite"/>
    </source>
</evidence>
<keyword evidence="4" id="KW-0677">Repeat</keyword>
<dbReference type="Pfam" id="PF00698">
    <property type="entry name" value="Acyl_transf_1"/>
    <property type="match status" value="1"/>
</dbReference>
<dbReference type="InterPro" id="IPR020806">
    <property type="entry name" value="PKS_PP-bd"/>
</dbReference>
<dbReference type="InterPro" id="IPR016035">
    <property type="entry name" value="Acyl_Trfase/lysoPLipase"/>
</dbReference>
<dbReference type="SMR" id="A0A162ZTX4"/>
<evidence type="ECO:0000256" key="4">
    <source>
        <dbReference type="ARBA" id="ARBA00022737"/>
    </source>
</evidence>
<evidence type="ECO:0000256" key="5">
    <source>
        <dbReference type="ARBA" id="ARBA00023268"/>
    </source>
</evidence>
<evidence type="ECO:0000256" key="6">
    <source>
        <dbReference type="ARBA" id="ARBA00023315"/>
    </source>
</evidence>